<protein>
    <submittedName>
        <fullName evidence="1">Uncharacterized protein</fullName>
    </submittedName>
</protein>
<reference evidence="1" key="1">
    <citation type="submission" date="2021-03" db="EMBL/GenBank/DDBJ databases">
        <title>Draft genome sequence of rust myrtle Austropuccinia psidii MF-1, a brazilian biotype.</title>
        <authorList>
            <person name="Quecine M.C."/>
            <person name="Pachon D.M.R."/>
            <person name="Bonatelli M.L."/>
            <person name="Correr F.H."/>
            <person name="Franceschini L.M."/>
            <person name="Leite T.F."/>
            <person name="Margarido G.R.A."/>
            <person name="Almeida C.A."/>
            <person name="Ferrarezi J.A."/>
            <person name="Labate C.A."/>
        </authorList>
    </citation>
    <scope>NUCLEOTIDE SEQUENCE</scope>
    <source>
        <strain evidence="1">MF-1</strain>
    </source>
</reference>
<gene>
    <name evidence="1" type="ORF">O181_068677</name>
</gene>
<dbReference type="InterPro" id="IPR004242">
    <property type="entry name" value="Transposase_21"/>
</dbReference>
<dbReference type="Pfam" id="PF02992">
    <property type="entry name" value="Transposase_21"/>
    <property type="match status" value="1"/>
</dbReference>
<comment type="caution">
    <text evidence="1">The sequence shown here is derived from an EMBL/GenBank/DDBJ whole genome shotgun (WGS) entry which is preliminary data.</text>
</comment>
<sequence>MSIPGALAFLIYVDWFNAHGKSIRLASIGPIMLTCLNLPPSERLKSDNVYVSGIIPGSKEPTALQLNYLLAPLIKELKELCSQFPPLTLNIHLVLLALGDHPIKGEALDHLRKIISVTIITSSWTRVPHKMGSTSHCSLKASEWALSYNVYIPFLMLSQQMSLDEHNSPNMQSKMGISEDLESQLTKNEFHLIRAINIATSWTVSMDDASAFVKDWKQLRLSNKHLFPKQESKPNYHFSYHIPELFQFWCPAQASATWGYERLIGVFAKMSEGNKICMLINKRNIFTLTIHMN</sequence>
<dbReference type="Proteomes" id="UP000765509">
    <property type="component" value="Unassembled WGS sequence"/>
</dbReference>
<dbReference type="AlphaFoldDB" id="A0A9Q3F2W6"/>
<evidence type="ECO:0000313" key="1">
    <source>
        <dbReference type="EMBL" id="MBW0528962.1"/>
    </source>
</evidence>
<accession>A0A9Q3F2W6</accession>
<name>A0A9Q3F2W6_9BASI</name>
<proteinExistence type="predicted"/>
<organism evidence="1 2">
    <name type="scientific">Austropuccinia psidii MF-1</name>
    <dbReference type="NCBI Taxonomy" id="1389203"/>
    <lineage>
        <taxon>Eukaryota</taxon>
        <taxon>Fungi</taxon>
        <taxon>Dikarya</taxon>
        <taxon>Basidiomycota</taxon>
        <taxon>Pucciniomycotina</taxon>
        <taxon>Pucciniomycetes</taxon>
        <taxon>Pucciniales</taxon>
        <taxon>Sphaerophragmiaceae</taxon>
        <taxon>Austropuccinia</taxon>
    </lineage>
</organism>
<keyword evidence="2" id="KW-1185">Reference proteome</keyword>
<evidence type="ECO:0000313" key="2">
    <source>
        <dbReference type="Proteomes" id="UP000765509"/>
    </source>
</evidence>
<dbReference type="EMBL" id="AVOT02034764">
    <property type="protein sequence ID" value="MBW0528962.1"/>
    <property type="molecule type" value="Genomic_DNA"/>
</dbReference>
<dbReference type="OrthoDB" id="3039677at2759"/>